<dbReference type="PANTHER" id="PTHR35024:SF4">
    <property type="entry name" value="POLYMER-FORMING CYTOSKELETAL PROTEIN"/>
    <property type="match status" value="1"/>
</dbReference>
<dbReference type="InterPro" id="IPR007607">
    <property type="entry name" value="BacA/B"/>
</dbReference>
<accession>A0A484HKZ4</accession>
<comment type="similarity">
    <text evidence="1">Belongs to the bactofilin family.</text>
</comment>
<proteinExistence type="inferred from homology"/>
<evidence type="ECO:0008006" key="3">
    <source>
        <dbReference type="Google" id="ProtNLM"/>
    </source>
</evidence>
<dbReference type="AlphaFoldDB" id="A0A484HKZ4"/>
<protein>
    <recommendedName>
        <fullName evidence="3">Cell shape determination protein CcmA</fullName>
    </recommendedName>
</protein>
<dbReference type="Pfam" id="PF04519">
    <property type="entry name" value="Bactofilin"/>
    <property type="match status" value="1"/>
</dbReference>
<dbReference type="EMBL" id="CAACVI010000023">
    <property type="protein sequence ID" value="VEN74266.1"/>
    <property type="molecule type" value="Genomic_DNA"/>
</dbReference>
<reference evidence="2" key="1">
    <citation type="submission" date="2019-01" db="EMBL/GenBank/DDBJ databases">
        <authorList>
            <consortium name="Genoscope - CEA"/>
            <person name="William W."/>
        </authorList>
    </citation>
    <scope>NUCLEOTIDE SEQUENCE</scope>
    <source>
        <strain evidence="2">CR-1</strain>
    </source>
</reference>
<organism evidence="2">
    <name type="scientific">uncultured Desulfobacteraceae bacterium</name>
    <dbReference type="NCBI Taxonomy" id="218296"/>
    <lineage>
        <taxon>Bacteria</taxon>
        <taxon>Pseudomonadati</taxon>
        <taxon>Thermodesulfobacteriota</taxon>
        <taxon>Desulfobacteria</taxon>
        <taxon>Desulfobacterales</taxon>
        <taxon>Desulfobacteraceae</taxon>
        <taxon>environmental samples</taxon>
    </lineage>
</organism>
<sequence>MEKKENLDAFLGAGAEFFGDLKFHGAVQINGVYQGDITAIGDLIVGSGGVAKSNARVTSISISGEFHGNISADKKIEIMAAGKVFGNIHAPTVIIHEGAVLEGNCKTGLPEEPDETRAAGVRKIKTVKG</sequence>
<dbReference type="PANTHER" id="PTHR35024">
    <property type="entry name" value="HYPOTHETICAL CYTOSOLIC PROTEIN"/>
    <property type="match status" value="1"/>
</dbReference>
<gene>
    <name evidence="2" type="ORF">EPICR_30201</name>
</gene>
<evidence type="ECO:0000256" key="1">
    <source>
        <dbReference type="ARBA" id="ARBA00044755"/>
    </source>
</evidence>
<name>A0A484HKZ4_9BACT</name>
<evidence type="ECO:0000313" key="2">
    <source>
        <dbReference type="EMBL" id="VEN74266.1"/>
    </source>
</evidence>